<feature type="region of interest" description="Disordered" evidence="4">
    <location>
        <begin position="1"/>
        <end position="36"/>
    </location>
</feature>
<keyword evidence="1 3" id="KW-0853">WD repeat</keyword>
<dbReference type="InterPro" id="IPR015943">
    <property type="entry name" value="WD40/YVTN_repeat-like_dom_sf"/>
</dbReference>
<dbReference type="PROSITE" id="PS50082">
    <property type="entry name" value="WD_REPEATS_2"/>
    <property type="match status" value="4"/>
</dbReference>
<evidence type="ECO:0000256" key="3">
    <source>
        <dbReference type="PROSITE-ProRule" id="PRU00221"/>
    </source>
</evidence>
<proteinExistence type="predicted"/>
<feature type="repeat" description="WD" evidence="3">
    <location>
        <begin position="57"/>
        <end position="88"/>
    </location>
</feature>
<evidence type="ECO:0000313" key="6">
    <source>
        <dbReference type="Proteomes" id="UP001221142"/>
    </source>
</evidence>
<dbReference type="InterPro" id="IPR001680">
    <property type="entry name" value="WD40_rpt"/>
</dbReference>
<dbReference type="Proteomes" id="UP001221142">
    <property type="component" value="Unassembled WGS sequence"/>
</dbReference>
<keyword evidence="6" id="KW-1185">Reference proteome</keyword>
<dbReference type="Gene3D" id="2.130.10.10">
    <property type="entry name" value="YVTN repeat-like/Quinoprotein amine dehydrogenase"/>
    <property type="match status" value="1"/>
</dbReference>
<dbReference type="PRINTS" id="PR00320">
    <property type="entry name" value="GPROTEINBRPT"/>
</dbReference>
<sequence>MSKRPGSPSGGTVIKRAKATPPPSNQIAISSSGDKSKGLIRTVQRTSNLEAPIVSLAGAHSNEILSCRFDPTGQNVAACSADRSVSLWRTYPPNTNYGLLSSLTKAPILDLQWSLCSPQLYTVSADHTLLTLDVTTGQRVRKIRAHREIINSVDRTMAGGSGTELVVTGSDDGTVRVWDGGEDGGKNHIAEFEVGCPVTAVCWSADGASVYAAALDNEIHIYDLRKGTQLSTLTGHTDTPTSLSLSPNGSFLLSPSFSSVTLIHDVRPFAPSPTRIHRTLTGAPAGFEHTLLRAAWSRNDGGARVAVGGADRMVCIWDVESGRVVYKLPGHKGTVTSVDFHPKEPIILTSSKDGTMLLGELEPGMVMYTPSHLATVPTVFATIIHLGDSVFLLLHPAMYFAISFQFQQKNLLNRTITAASALATVMGYDYPLMAGKPFVRRY</sequence>
<dbReference type="PANTHER" id="PTHR44006">
    <property type="entry name" value="U5 SMALL NUCLEAR RIBONUCLEOPROTEIN 40 KDA PROTEIN"/>
    <property type="match status" value="1"/>
</dbReference>
<feature type="repeat" description="WD" evidence="3">
    <location>
        <begin position="328"/>
        <end position="369"/>
    </location>
</feature>
<dbReference type="CDD" id="cd00200">
    <property type="entry name" value="WD40"/>
    <property type="match status" value="1"/>
</dbReference>
<keyword evidence="2" id="KW-0677">Repeat</keyword>
<dbReference type="GO" id="GO:0071013">
    <property type="term" value="C:catalytic step 2 spliceosome"/>
    <property type="evidence" value="ECO:0007669"/>
    <property type="project" value="TreeGrafter"/>
</dbReference>
<dbReference type="PROSITE" id="PS50294">
    <property type="entry name" value="WD_REPEATS_REGION"/>
    <property type="match status" value="3"/>
</dbReference>
<name>A0AAD7C155_9AGAR</name>
<evidence type="ECO:0000256" key="2">
    <source>
        <dbReference type="ARBA" id="ARBA00022737"/>
    </source>
</evidence>
<dbReference type="EMBL" id="JARKIF010000006">
    <property type="protein sequence ID" value="KAJ7636574.1"/>
    <property type="molecule type" value="Genomic_DNA"/>
</dbReference>
<evidence type="ECO:0000256" key="4">
    <source>
        <dbReference type="SAM" id="MobiDB-lite"/>
    </source>
</evidence>
<evidence type="ECO:0000256" key="1">
    <source>
        <dbReference type="ARBA" id="ARBA00022574"/>
    </source>
</evidence>
<protein>
    <submittedName>
        <fullName evidence="5">WD40-repeat-containing domain protein</fullName>
    </submittedName>
</protein>
<dbReference type="InterPro" id="IPR052234">
    <property type="entry name" value="U5_snRNP_Component"/>
</dbReference>
<reference evidence="5" key="1">
    <citation type="submission" date="2023-03" db="EMBL/GenBank/DDBJ databases">
        <title>Massive genome expansion in bonnet fungi (Mycena s.s.) driven by repeated elements and novel gene families across ecological guilds.</title>
        <authorList>
            <consortium name="Lawrence Berkeley National Laboratory"/>
            <person name="Harder C.B."/>
            <person name="Miyauchi S."/>
            <person name="Viragh M."/>
            <person name="Kuo A."/>
            <person name="Thoen E."/>
            <person name="Andreopoulos B."/>
            <person name="Lu D."/>
            <person name="Skrede I."/>
            <person name="Drula E."/>
            <person name="Henrissat B."/>
            <person name="Morin E."/>
            <person name="Kohler A."/>
            <person name="Barry K."/>
            <person name="LaButti K."/>
            <person name="Morin E."/>
            <person name="Salamov A."/>
            <person name="Lipzen A."/>
            <person name="Mereny Z."/>
            <person name="Hegedus B."/>
            <person name="Baldrian P."/>
            <person name="Stursova M."/>
            <person name="Weitz H."/>
            <person name="Taylor A."/>
            <person name="Grigoriev I.V."/>
            <person name="Nagy L.G."/>
            <person name="Martin F."/>
            <person name="Kauserud H."/>
        </authorList>
    </citation>
    <scope>NUCLEOTIDE SEQUENCE</scope>
    <source>
        <strain evidence="5">9284</strain>
    </source>
</reference>
<gene>
    <name evidence="5" type="ORF">FB45DRAFT_1024688</name>
</gene>
<dbReference type="SMART" id="SM00320">
    <property type="entry name" value="WD40"/>
    <property type="match status" value="7"/>
</dbReference>
<dbReference type="GO" id="GO:0003723">
    <property type="term" value="F:RNA binding"/>
    <property type="evidence" value="ECO:0007669"/>
    <property type="project" value="TreeGrafter"/>
</dbReference>
<dbReference type="Pfam" id="PF00400">
    <property type="entry name" value="WD40"/>
    <property type="match status" value="5"/>
</dbReference>
<evidence type="ECO:0000313" key="5">
    <source>
        <dbReference type="EMBL" id="KAJ7636574.1"/>
    </source>
</evidence>
<dbReference type="InterPro" id="IPR020472">
    <property type="entry name" value="WD40_PAC1"/>
</dbReference>
<accession>A0AAD7C155</accession>
<dbReference type="AlphaFoldDB" id="A0AAD7C155"/>
<feature type="repeat" description="WD" evidence="3">
    <location>
        <begin position="143"/>
        <end position="179"/>
    </location>
</feature>
<comment type="caution">
    <text evidence="5">The sequence shown here is derived from an EMBL/GenBank/DDBJ whole genome shotgun (WGS) entry which is preliminary data.</text>
</comment>
<feature type="repeat" description="WD" evidence="3">
    <location>
        <begin position="302"/>
        <end position="327"/>
    </location>
</feature>
<dbReference type="PANTHER" id="PTHR44006:SF1">
    <property type="entry name" value="U5 SMALL NUCLEAR RIBONUCLEOPROTEIN 40 KDA PROTEIN"/>
    <property type="match status" value="1"/>
</dbReference>
<dbReference type="InterPro" id="IPR036322">
    <property type="entry name" value="WD40_repeat_dom_sf"/>
</dbReference>
<dbReference type="SUPFAM" id="SSF50978">
    <property type="entry name" value="WD40 repeat-like"/>
    <property type="match status" value="1"/>
</dbReference>
<organism evidence="5 6">
    <name type="scientific">Roridomyces roridus</name>
    <dbReference type="NCBI Taxonomy" id="1738132"/>
    <lineage>
        <taxon>Eukaryota</taxon>
        <taxon>Fungi</taxon>
        <taxon>Dikarya</taxon>
        <taxon>Basidiomycota</taxon>
        <taxon>Agaricomycotina</taxon>
        <taxon>Agaricomycetes</taxon>
        <taxon>Agaricomycetidae</taxon>
        <taxon>Agaricales</taxon>
        <taxon>Marasmiineae</taxon>
        <taxon>Mycenaceae</taxon>
        <taxon>Roridomyces</taxon>
    </lineage>
</organism>